<comment type="function">
    <text evidence="1 12">Catalyzes the condensation of (S)-aspartate-beta-semialdehyde [(S)-ASA] and pyruvate to 4-hydroxy-tetrahydrodipicolinate (HTPA).</text>
</comment>
<dbReference type="AlphaFoldDB" id="A0A0A3ISL5"/>
<dbReference type="Proteomes" id="UP000030437">
    <property type="component" value="Unassembled WGS sequence"/>
</dbReference>
<dbReference type="Pfam" id="PF00701">
    <property type="entry name" value="DHDPS"/>
    <property type="match status" value="1"/>
</dbReference>
<evidence type="ECO:0000256" key="8">
    <source>
        <dbReference type="ARBA" id="ARBA00023154"/>
    </source>
</evidence>
<evidence type="ECO:0000256" key="3">
    <source>
        <dbReference type="ARBA" id="ARBA00007592"/>
    </source>
</evidence>
<evidence type="ECO:0000256" key="9">
    <source>
        <dbReference type="ARBA" id="ARBA00023239"/>
    </source>
</evidence>
<reference evidence="16 17" key="1">
    <citation type="submission" date="2014-02" db="EMBL/GenBank/DDBJ databases">
        <title>Draft genome sequence of Lysinibacillus odysseyi NBRC 100172.</title>
        <authorList>
            <person name="Zhang F."/>
            <person name="Wang G."/>
            <person name="Zhang L."/>
        </authorList>
    </citation>
    <scope>NUCLEOTIDE SEQUENCE [LARGE SCALE GENOMIC DNA]</scope>
    <source>
        <strain evidence="16 17">NBRC 100172</strain>
    </source>
</reference>
<comment type="subcellular location">
    <subcellularLocation>
        <location evidence="12">Cytoplasm</location>
    </subcellularLocation>
</comment>
<proteinExistence type="inferred from homology"/>
<dbReference type="NCBIfam" id="TIGR00674">
    <property type="entry name" value="dapA"/>
    <property type="match status" value="1"/>
</dbReference>
<dbReference type="PANTHER" id="PTHR12128">
    <property type="entry name" value="DIHYDRODIPICOLINATE SYNTHASE"/>
    <property type="match status" value="1"/>
</dbReference>
<dbReference type="InterPro" id="IPR013785">
    <property type="entry name" value="Aldolase_TIM"/>
</dbReference>
<evidence type="ECO:0000256" key="1">
    <source>
        <dbReference type="ARBA" id="ARBA00003294"/>
    </source>
</evidence>
<accession>A0A0A3ISL5</accession>
<protein>
    <recommendedName>
        <fullName evidence="4 12">4-hydroxy-tetrahydrodipicolinate synthase</fullName>
        <shortName evidence="12">HTPA synthase</shortName>
        <ecNumber evidence="4 12">4.3.3.7</ecNumber>
    </recommendedName>
</protein>
<evidence type="ECO:0000256" key="15">
    <source>
        <dbReference type="PIRSR" id="PIRSR001365-2"/>
    </source>
</evidence>
<evidence type="ECO:0000313" key="16">
    <source>
        <dbReference type="EMBL" id="KGR86475.1"/>
    </source>
</evidence>
<dbReference type="UniPathway" id="UPA00034">
    <property type="reaction ID" value="UER00017"/>
</dbReference>
<dbReference type="OrthoDB" id="9782828at2"/>
<dbReference type="SUPFAM" id="SSF51569">
    <property type="entry name" value="Aldolase"/>
    <property type="match status" value="1"/>
</dbReference>
<dbReference type="EC" id="4.3.3.7" evidence="4 12"/>
<comment type="subunit">
    <text evidence="12">Homotetramer; dimer of dimers.</text>
</comment>
<dbReference type="InterPro" id="IPR002220">
    <property type="entry name" value="DapA-like"/>
</dbReference>
<evidence type="ECO:0000256" key="2">
    <source>
        <dbReference type="ARBA" id="ARBA00005120"/>
    </source>
</evidence>
<dbReference type="CDD" id="cd00950">
    <property type="entry name" value="DHDPS"/>
    <property type="match status" value="1"/>
</dbReference>
<evidence type="ECO:0000256" key="7">
    <source>
        <dbReference type="ARBA" id="ARBA00022915"/>
    </source>
</evidence>
<dbReference type="EMBL" id="JPVP01000051">
    <property type="protein sequence ID" value="KGR86475.1"/>
    <property type="molecule type" value="Genomic_DNA"/>
</dbReference>
<evidence type="ECO:0000256" key="13">
    <source>
        <dbReference type="PIRNR" id="PIRNR001365"/>
    </source>
</evidence>
<evidence type="ECO:0000256" key="5">
    <source>
        <dbReference type="ARBA" id="ARBA00022490"/>
    </source>
</evidence>
<comment type="caution">
    <text evidence="16">The sequence shown here is derived from an EMBL/GenBank/DDBJ whole genome shotgun (WGS) entry which is preliminary data.</text>
</comment>
<evidence type="ECO:0000256" key="12">
    <source>
        <dbReference type="HAMAP-Rule" id="MF_00418"/>
    </source>
</evidence>
<keyword evidence="17" id="KW-1185">Reference proteome</keyword>
<dbReference type="Gene3D" id="3.20.20.70">
    <property type="entry name" value="Aldolase class I"/>
    <property type="match status" value="1"/>
</dbReference>
<dbReference type="GO" id="GO:0008840">
    <property type="term" value="F:4-hydroxy-tetrahydrodipicolinate synthase activity"/>
    <property type="evidence" value="ECO:0007669"/>
    <property type="project" value="UniProtKB-UniRule"/>
</dbReference>
<name>A0A0A3ISL5_9BACI</name>
<dbReference type="GO" id="GO:0019877">
    <property type="term" value="P:diaminopimelate biosynthetic process"/>
    <property type="evidence" value="ECO:0007669"/>
    <property type="project" value="UniProtKB-UniRule"/>
</dbReference>
<evidence type="ECO:0000256" key="10">
    <source>
        <dbReference type="ARBA" id="ARBA00023270"/>
    </source>
</evidence>
<keyword evidence="8 12" id="KW-0457">Lysine biosynthesis</keyword>
<dbReference type="eggNOG" id="COG0329">
    <property type="taxonomic scope" value="Bacteria"/>
</dbReference>
<dbReference type="HAMAP" id="MF_00418">
    <property type="entry name" value="DapA"/>
    <property type="match status" value="1"/>
</dbReference>
<keyword evidence="5 12" id="KW-0963">Cytoplasm</keyword>
<evidence type="ECO:0000313" key="17">
    <source>
        <dbReference type="Proteomes" id="UP000030437"/>
    </source>
</evidence>
<keyword evidence="10 12" id="KW-0704">Schiff base</keyword>
<comment type="caution">
    <text evidence="12">Was originally thought to be a dihydrodipicolinate synthase (DHDPS), catalyzing the condensation of (S)-aspartate-beta-semialdehyde [(S)-ASA] and pyruvate to dihydrodipicolinate (DHDP). However, it was shown in E.coli that the product of the enzymatic reaction is not dihydrodipicolinate but in fact (4S)-4-hydroxy-2,3,4,5-tetrahydro-(2S)-dipicolinic acid (HTPA), and that the consecutive dehydration reaction leading to DHDP is not spontaneous but catalyzed by DapB.</text>
</comment>
<keyword evidence="9 12" id="KW-0456">Lyase</keyword>
<comment type="catalytic activity">
    <reaction evidence="11 12">
        <text>L-aspartate 4-semialdehyde + pyruvate = (2S,4S)-4-hydroxy-2,3,4,5-tetrahydrodipicolinate + H2O + H(+)</text>
        <dbReference type="Rhea" id="RHEA:34171"/>
        <dbReference type="ChEBI" id="CHEBI:15361"/>
        <dbReference type="ChEBI" id="CHEBI:15377"/>
        <dbReference type="ChEBI" id="CHEBI:15378"/>
        <dbReference type="ChEBI" id="CHEBI:67139"/>
        <dbReference type="ChEBI" id="CHEBI:537519"/>
        <dbReference type="EC" id="4.3.3.7"/>
    </reaction>
</comment>
<feature type="active site" description="Schiff-base intermediate with substrate" evidence="12 14">
    <location>
        <position position="163"/>
    </location>
</feature>
<dbReference type="STRING" id="1220589.CD32_06185"/>
<dbReference type="InterPro" id="IPR005263">
    <property type="entry name" value="DapA"/>
</dbReference>
<gene>
    <name evidence="12" type="primary">dapA</name>
    <name evidence="16" type="ORF">CD32_06185</name>
</gene>
<organism evidence="16 17">
    <name type="scientific">Lysinibacillus odysseyi 34hs-1 = NBRC 100172</name>
    <dbReference type="NCBI Taxonomy" id="1220589"/>
    <lineage>
        <taxon>Bacteria</taxon>
        <taxon>Bacillati</taxon>
        <taxon>Bacillota</taxon>
        <taxon>Bacilli</taxon>
        <taxon>Bacillales</taxon>
        <taxon>Bacillaceae</taxon>
        <taxon>Lysinibacillus</taxon>
    </lineage>
</organism>
<evidence type="ECO:0000256" key="4">
    <source>
        <dbReference type="ARBA" id="ARBA00012086"/>
    </source>
</evidence>
<evidence type="ECO:0000256" key="6">
    <source>
        <dbReference type="ARBA" id="ARBA00022605"/>
    </source>
</evidence>
<dbReference type="GO" id="GO:0009089">
    <property type="term" value="P:lysine biosynthetic process via diaminopimelate"/>
    <property type="evidence" value="ECO:0007669"/>
    <property type="project" value="UniProtKB-UniRule"/>
</dbReference>
<feature type="binding site" evidence="12 15">
    <location>
        <position position="205"/>
    </location>
    <ligand>
        <name>pyruvate</name>
        <dbReference type="ChEBI" id="CHEBI:15361"/>
    </ligand>
</feature>
<evidence type="ECO:0000256" key="14">
    <source>
        <dbReference type="PIRSR" id="PIRSR001365-1"/>
    </source>
</evidence>
<dbReference type="PIRSF" id="PIRSF001365">
    <property type="entry name" value="DHDPS"/>
    <property type="match status" value="1"/>
</dbReference>
<sequence length="303" mass="33177">MNLGRIGTAMITPFKKDGTINYSELERIINHLIDNGTDAIIACGTTSENPTMSTEEKIEVVRFTVEKVAGRIPVIAGTGDNETAYSIMMTHNAEKNGADGIMLVTPYYNKPNQRGMYAHFETIAKETSLPVMLYNVPGRTGANIMAETTIALSKDVSNITCIKEASGNLDQMGDVIENVDQDFLVYSGDDGLTLPLLAIGGAGVISVASHVVGNDMQLMIKAFEQGNHVLASKIHRALLPLVRALFAQPNPSPIKYAMTKLGFDTLDVRMPMMEMLPEEKAAFDRIWDTYQEKAKGFRELAIQ</sequence>
<keyword evidence="7 12" id="KW-0220">Diaminopimelate biosynthesis</keyword>
<dbReference type="PRINTS" id="PR00146">
    <property type="entry name" value="DHPICSNTHASE"/>
</dbReference>
<comment type="pathway">
    <text evidence="2 12">Amino-acid biosynthesis; L-lysine biosynthesis via DAP pathway; (S)-tetrahydrodipicolinate from L-aspartate: step 3/4.</text>
</comment>
<dbReference type="GO" id="GO:0005829">
    <property type="term" value="C:cytosol"/>
    <property type="evidence" value="ECO:0007669"/>
    <property type="project" value="TreeGrafter"/>
</dbReference>
<dbReference type="SMART" id="SM01130">
    <property type="entry name" value="DHDPS"/>
    <property type="match status" value="1"/>
</dbReference>
<feature type="active site" description="Proton donor/acceptor" evidence="12 14">
    <location>
        <position position="134"/>
    </location>
</feature>
<dbReference type="PANTHER" id="PTHR12128:SF66">
    <property type="entry name" value="4-HYDROXY-2-OXOGLUTARATE ALDOLASE, MITOCHONDRIAL"/>
    <property type="match status" value="1"/>
</dbReference>
<feature type="site" description="Part of a proton relay during catalysis" evidence="12">
    <location>
        <position position="45"/>
    </location>
</feature>
<feature type="site" description="Part of a proton relay during catalysis" evidence="12">
    <location>
        <position position="108"/>
    </location>
</feature>
<evidence type="ECO:0000256" key="11">
    <source>
        <dbReference type="ARBA" id="ARBA00047836"/>
    </source>
</evidence>
<dbReference type="RefSeq" id="WP_036152396.1">
    <property type="nucleotide sequence ID" value="NZ_AVCX01000014.1"/>
</dbReference>
<feature type="binding site" evidence="12 15">
    <location>
        <position position="46"/>
    </location>
    <ligand>
        <name>pyruvate</name>
        <dbReference type="ChEBI" id="CHEBI:15361"/>
    </ligand>
</feature>
<comment type="similarity">
    <text evidence="3 12 13">Belongs to the DapA family.</text>
</comment>
<keyword evidence="6 12" id="KW-0028">Amino-acid biosynthesis</keyword>